<evidence type="ECO:0000313" key="2">
    <source>
        <dbReference type="EMBL" id="ACL71310.1"/>
    </source>
</evidence>
<dbReference type="EMBL" id="CP001339">
    <property type="protein sequence ID" value="ACL71310.1"/>
    <property type="molecule type" value="Genomic_DNA"/>
</dbReference>
<feature type="region of interest" description="Disordered" evidence="1">
    <location>
        <begin position="81"/>
        <end position="105"/>
    </location>
</feature>
<dbReference type="Proteomes" id="UP000002383">
    <property type="component" value="Chromosome"/>
</dbReference>
<dbReference type="RefSeq" id="WP_012636799.1">
    <property type="nucleotide sequence ID" value="NC_011901.1"/>
</dbReference>
<proteinExistence type="predicted"/>
<dbReference type="STRING" id="396588.Tgr7_0211"/>
<name>B8GU27_THISH</name>
<keyword evidence="3" id="KW-1185">Reference proteome</keyword>
<evidence type="ECO:0000256" key="1">
    <source>
        <dbReference type="SAM" id="MobiDB-lite"/>
    </source>
</evidence>
<accession>B8GU27</accession>
<dbReference type="HOGENOM" id="CLU_1287977_0_0_6"/>
<protein>
    <submittedName>
        <fullName evidence="2">Uncharacterized protein</fullName>
    </submittedName>
</protein>
<evidence type="ECO:0000313" key="3">
    <source>
        <dbReference type="Proteomes" id="UP000002383"/>
    </source>
</evidence>
<dbReference type="KEGG" id="tgr:Tgr7_0211"/>
<sequence length="218" mass="23549">MAVDSRELRRRRRAIYTGLCSLMDEAAAREGLGLWEREFSDKPVYALHDFLARICRQAGQEARRGELHRALVRALSLDEADLAPDPGPSDRGAVPAASASPPPPAGAMTVFESMYGTIMEGLVQRQVETGVRVRVLQRLVGLGLPAGLRGQVTDWITGEASQLPQAVGLEGLRGLLHLTYVAACEEVGPVSADRLLAEAVRVTEKLGEAEVFSPRALL</sequence>
<organism evidence="2 3">
    <name type="scientific">Thioalkalivibrio sulfidiphilus (strain HL-EbGR7)</name>
    <dbReference type="NCBI Taxonomy" id="396588"/>
    <lineage>
        <taxon>Bacteria</taxon>
        <taxon>Pseudomonadati</taxon>
        <taxon>Pseudomonadota</taxon>
        <taxon>Gammaproteobacteria</taxon>
        <taxon>Chromatiales</taxon>
        <taxon>Ectothiorhodospiraceae</taxon>
        <taxon>Thioalkalivibrio</taxon>
    </lineage>
</organism>
<dbReference type="AlphaFoldDB" id="B8GU27"/>
<dbReference type="eggNOG" id="ENOG50317BX">
    <property type="taxonomic scope" value="Bacteria"/>
</dbReference>
<reference evidence="2 3" key="1">
    <citation type="journal article" date="2011" name="Stand. Genomic Sci.">
        <title>Complete genome sequence of 'Thioalkalivibrio sulfidophilus' HL-EbGr7.</title>
        <authorList>
            <person name="Muyzer G."/>
            <person name="Sorokin D.Y."/>
            <person name="Mavromatis K."/>
            <person name="Lapidus A."/>
            <person name="Clum A."/>
            <person name="Ivanova N."/>
            <person name="Pati A."/>
            <person name="d'Haeseleer P."/>
            <person name="Woyke T."/>
            <person name="Kyrpides N.C."/>
        </authorList>
    </citation>
    <scope>NUCLEOTIDE SEQUENCE [LARGE SCALE GENOMIC DNA]</scope>
    <source>
        <strain evidence="2 3">HL-EbGR7</strain>
    </source>
</reference>
<gene>
    <name evidence="2" type="ordered locus">Tgr7_0211</name>
</gene>